<dbReference type="Proteomes" id="UP000199495">
    <property type="component" value="Unassembled WGS sequence"/>
</dbReference>
<feature type="domain" description="HTH lacI-type" evidence="6">
    <location>
        <begin position="2"/>
        <end position="56"/>
    </location>
</feature>
<dbReference type="Gene3D" id="1.10.260.40">
    <property type="entry name" value="lambda repressor-like DNA-binding domains"/>
    <property type="match status" value="1"/>
</dbReference>
<name>A0A1G7TKC3_9HYPH</name>
<dbReference type="PRINTS" id="PR00036">
    <property type="entry name" value="HTHLACI"/>
</dbReference>
<dbReference type="OrthoDB" id="9798934at2"/>
<dbReference type="CDD" id="cd06288">
    <property type="entry name" value="PBP1_sucrose_transcription_regulator"/>
    <property type="match status" value="1"/>
</dbReference>
<evidence type="ECO:0000256" key="1">
    <source>
        <dbReference type="ARBA" id="ARBA00022491"/>
    </source>
</evidence>
<dbReference type="InterPro" id="IPR010982">
    <property type="entry name" value="Lambda_DNA-bd_dom_sf"/>
</dbReference>
<dbReference type="RefSeq" id="WP_090593653.1">
    <property type="nucleotide sequence ID" value="NZ_FNCS01000002.1"/>
</dbReference>
<evidence type="ECO:0000256" key="3">
    <source>
        <dbReference type="ARBA" id="ARBA00023125"/>
    </source>
</evidence>
<keyword evidence="2" id="KW-0805">Transcription regulation</keyword>
<organism evidence="7 8">
    <name type="scientific">Pelagibacterium luteolum</name>
    <dbReference type="NCBI Taxonomy" id="440168"/>
    <lineage>
        <taxon>Bacteria</taxon>
        <taxon>Pseudomonadati</taxon>
        <taxon>Pseudomonadota</taxon>
        <taxon>Alphaproteobacteria</taxon>
        <taxon>Hyphomicrobiales</taxon>
        <taxon>Devosiaceae</taxon>
        <taxon>Pelagibacterium</taxon>
    </lineage>
</organism>
<dbReference type="SMART" id="SM00354">
    <property type="entry name" value="HTH_LACI"/>
    <property type="match status" value="1"/>
</dbReference>
<dbReference type="AlphaFoldDB" id="A0A1G7TKC3"/>
<keyword evidence="1" id="KW-0678">Repressor</keyword>
<keyword evidence="4" id="KW-0804">Transcription</keyword>
<dbReference type="CDD" id="cd01392">
    <property type="entry name" value="HTH_LacI"/>
    <property type="match status" value="1"/>
</dbReference>
<dbReference type="PROSITE" id="PS00356">
    <property type="entry name" value="HTH_LACI_1"/>
    <property type="match status" value="1"/>
</dbReference>
<evidence type="ECO:0000256" key="2">
    <source>
        <dbReference type="ARBA" id="ARBA00023015"/>
    </source>
</evidence>
<sequence length="360" mass="39465">MATIYDVAKAAGVSPKTVSRVINGDAPVNEKTRAAVQKAIGELNYIPSSAARTMRSQRSGLVGMITGAISMSPHFEATGLPEIYLVQGAQRVFAEHGLTLLIADTGNHADRAPQLLNTFREHRVEGVLYVAEYHQEVSLPKNLGDTKMVLVNCFDANGTPSILPDDVGGQYALVNGLIKRGHRRIGFLTLPERQPARPLRSRGYRQALEENGIAYDDRLEIVGALSDPAHEYDLLWDALDRLLKVDNPPTVICCANDKMAMRVYGLLRERGVSIPAEISVAGYDDYKMIAEHLHPRLTSAELPYGAMGARAAERLIRMISGTTKPNEPSQELVSGPVAWRESVEPRDSTVAQLSTWRSKT</sequence>
<proteinExistence type="predicted"/>
<dbReference type="Pfam" id="PF00356">
    <property type="entry name" value="LacI"/>
    <property type="match status" value="1"/>
</dbReference>
<dbReference type="SUPFAM" id="SSF53822">
    <property type="entry name" value="Periplasmic binding protein-like I"/>
    <property type="match status" value="1"/>
</dbReference>
<evidence type="ECO:0000259" key="6">
    <source>
        <dbReference type="PROSITE" id="PS50932"/>
    </source>
</evidence>
<reference evidence="7 8" key="1">
    <citation type="submission" date="2016-10" db="EMBL/GenBank/DDBJ databases">
        <authorList>
            <person name="de Groot N.N."/>
        </authorList>
    </citation>
    <scope>NUCLEOTIDE SEQUENCE [LARGE SCALE GENOMIC DNA]</scope>
    <source>
        <strain evidence="7 8">CGMCC 1.10267</strain>
    </source>
</reference>
<dbReference type="STRING" id="440168.SAMN04487974_102186"/>
<gene>
    <name evidence="7" type="ORF">SAMN04487974_102186</name>
</gene>
<feature type="region of interest" description="Disordered" evidence="5">
    <location>
        <begin position="323"/>
        <end position="360"/>
    </location>
</feature>
<dbReference type="EMBL" id="FNCS01000002">
    <property type="protein sequence ID" value="SDG35776.1"/>
    <property type="molecule type" value="Genomic_DNA"/>
</dbReference>
<dbReference type="InterPro" id="IPR000843">
    <property type="entry name" value="HTH_LacI"/>
</dbReference>
<keyword evidence="8" id="KW-1185">Reference proteome</keyword>
<feature type="compositionally biased region" description="Polar residues" evidence="5">
    <location>
        <begin position="323"/>
        <end position="332"/>
    </location>
</feature>
<dbReference type="InterPro" id="IPR046335">
    <property type="entry name" value="LacI/GalR-like_sensor"/>
</dbReference>
<dbReference type="PANTHER" id="PTHR30146">
    <property type="entry name" value="LACI-RELATED TRANSCRIPTIONAL REPRESSOR"/>
    <property type="match status" value="1"/>
</dbReference>
<evidence type="ECO:0000256" key="5">
    <source>
        <dbReference type="SAM" id="MobiDB-lite"/>
    </source>
</evidence>
<evidence type="ECO:0000313" key="7">
    <source>
        <dbReference type="EMBL" id="SDG35776.1"/>
    </source>
</evidence>
<evidence type="ECO:0000256" key="4">
    <source>
        <dbReference type="ARBA" id="ARBA00023163"/>
    </source>
</evidence>
<dbReference type="SUPFAM" id="SSF47413">
    <property type="entry name" value="lambda repressor-like DNA-binding domains"/>
    <property type="match status" value="1"/>
</dbReference>
<evidence type="ECO:0000313" key="8">
    <source>
        <dbReference type="Proteomes" id="UP000199495"/>
    </source>
</evidence>
<protein>
    <submittedName>
        <fullName evidence="7">Transcriptional regulator, LacI family</fullName>
    </submittedName>
</protein>
<dbReference type="GO" id="GO:0000976">
    <property type="term" value="F:transcription cis-regulatory region binding"/>
    <property type="evidence" value="ECO:0007669"/>
    <property type="project" value="TreeGrafter"/>
</dbReference>
<dbReference type="InterPro" id="IPR028082">
    <property type="entry name" value="Peripla_BP_I"/>
</dbReference>
<dbReference type="PROSITE" id="PS50932">
    <property type="entry name" value="HTH_LACI_2"/>
    <property type="match status" value="1"/>
</dbReference>
<feature type="compositionally biased region" description="Polar residues" evidence="5">
    <location>
        <begin position="349"/>
        <end position="360"/>
    </location>
</feature>
<dbReference type="GO" id="GO:0003700">
    <property type="term" value="F:DNA-binding transcription factor activity"/>
    <property type="evidence" value="ECO:0007669"/>
    <property type="project" value="TreeGrafter"/>
</dbReference>
<dbReference type="Gene3D" id="3.40.50.2300">
    <property type="match status" value="2"/>
</dbReference>
<keyword evidence="3" id="KW-0238">DNA-binding</keyword>
<dbReference type="Pfam" id="PF13377">
    <property type="entry name" value="Peripla_BP_3"/>
    <property type="match status" value="1"/>
</dbReference>
<accession>A0A1G7TKC3</accession>
<dbReference type="PANTHER" id="PTHR30146:SF148">
    <property type="entry name" value="HTH-TYPE TRANSCRIPTIONAL REPRESSOR PURR-RELATED"/>
    <property type="match status" value="1"/>
</dbReference>